<gene>
    <name evidence="3" type="ORF">COO91_01849</name>
</gene>
<evidence type="ECO:0000313" key="4">
    <source>
        <dbReference type="Proteomes" id="UP000232003"/>
    </source>
</evidence>
<dbReference type="InterPro" id="IPR051416">
    <property type="entry name" value="phD-YefM_TA_antitoxins"/>
</dbReference>
<dbReference type="InterPro" id="IPR036165">
    <property type="entry name" value="YefM-like_sf"/>
</dbReference>
<dbReference type="KEGG" id="nfl:COO91_01849"/>
<evidence type="ECO:0000256" key="1">
    <source>
        <dbReference type="ARBA" id="ARBA00009981"/>
    </source>
</evidence>
<evidence type="ECO:0000256" key="2">
    <source>
        <dbReference type="RuleBase" id="RU362080"/>
    </source>
</evidence>
<dbReference type="RefSeq" id="WP_069074142.1">
    <property type="nucleotide sequence ID" value="NZ_CAWNNC010000001.1"/>
</dbReference>
<keyword evidence="4" id="KW-1185">Reference proteome</keyword>
<dbReference type="PANTHER" id="PTHR35377:SF7">
    <property type="entry name" value="SSL1004 PROTEIN"/>
    <property type="match status" value="1"/>
</dbReference>
<organism evidence="3 4">
    <name type="scientific">Nostoc flagelliforme CCNUN1</name>
    <dbReference type="NCBI Taxonomy" id="2038116"/>
    <lineage>
        <taxon>Bacteria</taxon>
        <taxon>Bacillati</taxon>
        <taxon>Cyanobacteriota</taxon>
        <taxon>Cyanophyceae</taxon>
        <taxon>Nostocales</taxon>
        <taxon>Nostocaceae</taxon>
        <taxon>Nostoc</taxon>
    </lineage>
</organism>
<dbReference type="AlphaFoldDB" id="A0A2K8SKD2"/>
<dbReference type="SUPFAM" id="SSF143120">
    <property type="entry name" value="YefM-like"/>
    <property type="match status" value="1"/>
</dbReference>
<dbReference type="EMBL" id="CP024785">
    <property type="protein sequence ID" value="AUB35956.1"/>
    <property type="molecule type" value="Genomic_DNA"/>
</dbReference>
<dbReference type="PANTHER" id="PTHR35377">
    <property type="entry name" value="ANTITOXIN VAPB49-RELATED-RELATED"/>
    <property type="match status" value="1"/>
</dbReference>
<comment type="function">
    <text evidence="2">Antitoxin component of a type II toxin-antitoxin (TA) system.</text>
</comment>
<evidence type="ECO:0000313" key="3">
    <source>
        <dbReference type="EMBL" id="AUB35956.1"/>
    </source>
</evidence>
<name>A0A2K8SKD2_9NOSO</name>
<keyword evidence="3" id="KW-0238">DNA-binding</keyword>
<dbReference type="GO" id="GO:0003677">
    <property type="term" value="F:DNA binding"/>
    <property type="evidence" value="ECO:0007669"/>
    <property type="project" value="UniProtKB-KW"/>
</dbReference>
<accession>A0A2K8SKD2</accession>
<dbReference type="NCBIfam" id="TIGR01552">
    <property type="entry name" value="phd_fam"/>
    <property type="match status" value="1"/>
</dbReference>
<dbReference type="Gene3D" id="3.40.1620.10">
    <property type="entry name" value="YefM-like domain"/>
    <property type="match status" value="1"/>
</dbReference>
<sequence>MSITVNVSEVTAKFSELLSQVLLGEEVVIAQKGIPVARLVALTDTASPRIPGLDKGKVIIAPDFDEPLPEDILNDFDSSNLV</sequence>
<dbReference type="Proteomes" id="UP000232003">
    <property type="component" value="Chromosome"/>
</dbReference>
<dbReference type="InterPro" id="IPR006442">
    <property type="entry name" value="Antitoxin_Phd/YefM"/>
</dbReference>
<dbReference type="Pfam" id="PF02604">
    <property type="entry name" value="PhdYeFM_antitox"/>
    <property type="match status" value="1"/>
</dbReference>
<protein>
    <recommendedName>
        <fullName evidence="2">Antitoxin</fullName>
    </recommendedName>
</protein>
<dbReference type="OrthoDB" id="9800503at2"/>
<proteinExistence type="inferred from homology"/>
<comment type="similarity">
    <text evidence="1 2">Belongs to the phD/YefM antitoxin family.</text>
</comment>
<reference evidence="3 4" key="1">
    <citation type="submission" date="2017-11" db="EMBL/GenBank/DDBJ databases">
        <title>Complete genome of a free-living desiccation-tolerant cyanobacterium and its photosynthetic adaptation to extreme terrestrial habitat.</title>
        <authorList>
            <person name="Shang J."/>
        </authorList>
    </citation>
    <scope>NUCLEOTIDE SEQUENCE [LARGE SCALE GENOMIC DNA]</scope>
    <source>
        <strain evidence="3 4">CCNUN1</strain>
    </source>
</reference>